<dbReference type="GO" id="GO:0005524">
    <property type="term" value="F:ATP binding"/>
    <property type="evidence" value="ECO:0007669"/>
    <property type="project" value="UniProtKB-UniRule"/>
</dbReference>
<dbReference type="Gene3D" id="3.30.565.10">
    <property type="entry name" value="Histidine kinase-like ATPase, C-terminal domain"/>
    <property type="match status" value="1"/>
</dbReference>
<evidence type="ECO:0000256" key="3">
    <source>
        <dbReference type="ARBA" id="ARBA00022475"/>
    </source>
</evidence>
<dbReference type="Gene3D" id="1.20.120.960">
    <property type="entry name" value="Histidine kinase NarX, sensor domain"/>
    <property type="match status" value="1"/>
</dbReference>
<name>A0A2A3MFB4_9PSED</name>
<dbReference type="InterPro" id="IPR036890">
    <property type="entry name" value="HATPase_C_sf"/>
</dbReference>
<evidence type="ECO:0000256" key="10">
    <source>
        <dbReference type="ARBA" id="ARBA00022840"/>
    </source>
</evidence>
<comment type="subcellular location">
    <subcellularLocation>
        <location evidence="2">Cell inner membrane</location>
        <topology evidence="2">Multi-pass membrane protein</topology>
    </subcellularLocation>
</comment>
<dbReference type="RefSeq" id="WP_096005546.1">
    <property type="nucleotide sequence ID" value="NZ_NTMR01000019.1"/>
</dbReference>
<accession>A0A2A3MFB4</accession>
<dbReference type="SUPFAM" id="SSF55874">
    <property type="entry name" value="ATPase domain of HSP90 chaperone/DNA topoisomerase II/histidine kinase"/>
    <property type="match status" value="1"/>
</dbReference>
<evidence type="ECO:0000313" key="18">
    <source>
        <dbReference type="EMBL" id="PBK03462.1"/>
    </source>
</evidence>
<evidence type="ECO:0000256" key="14">
    <source>
        <dbReference type="PIRNR" id="PIRNR003167"/>
    </source>
</evidence>
<keyword evidence="7 15" id="KW-0812">Transmembrane</keyword>
<keyword evidence="5" id="KW-0597">Phosphoprotein</keyword>
<dbReference type="InterPro" id="IPR011712">
    <property type="entry name" value="Sig_transdc_His_kin_sub3_dim/P"/>
</dbReference>
<evidence type="ECO:0000259" key="17">
    <source>
        <dbReference type="PROSITE" id="PS50885"/>
    </source>
</evidence>
<evidence type="ECO:0000259" key="16">
    <source>
        <dbReference type="PROSITE" id="PS50109"/>
    </source>
</evidence>
<dbReference type="Pfam" id="PF02518">
    <property type="entry name" value="HATPase_c"/>
    <property type="match status" value="1"/>
</dbReference>
<dbReference type="Pfam" id="PF13675">
    <property type="entry name" value="PilJ"/>
    <property type="match status" value="1"/>
</dbReference>
<proteinExistence type="predicted"/>
<dbReference type="Pfam" id="PF01590">
    <property type="entry name" value="GAF"/>
    <property type="match status" value="1"/>
</dbReference>
<keyword evidence="19" id="KW-1185">Reference proteome</keyword>
<dbReference type="SMART" id="SM00304">
    <property type="entry name" value="HAMP"/>
    <property type="match status" value="1"/>
</dbReference>
<dbReference type="InterPro" id="IPR003594">
    <property type="entry name" value="HATPase_dom"/>
</dbReference>
<evidence type="ECO:0000256" key="9">
    <source>
        <dbReference type="ARBA" id="ARBA00022777"/>
    </source>
</evidence>
<dbReference type="SUPFAM" id="SSF55781">
    <property type="entry name" value="GAF domain-like"/>
    <property type="match status" value="1"/>
</dbReference>
<dbReference type="InterPro" id="IPR050482">
    <property type="entry name" value="Sensor_HK_TwoCompSys"/>
</dbReference>
<keyword evidence="9 14" id="KW-0418">Kinase</keyword>
<dbReference type="Proteomes" id="UP000242313">
    <property type="component" value="Unassembled WGS sequence"/>
</dbReference>
<dbReference type="InterPro" id="IPR016380">
    <property type="entry name" value="Sig_transdc_His_kin_NarX/NarQ"/>
</dbReference>
<dbReference type="PIRSF" id="PIRSF003167">
    <property type="entry name" value="STHK_NarX/NarQ"/>
    <property type="match status" value="1"/>
</dbReference>
<keyword evidence="6 14" id="KW-0808">Transferase</keyword>
<evidence type="ECO:0000256" key="7">
    <source>
        <dbReference type="ARBA" id="ARBA00022692"/>
    </source>
</evidence>
<dbReference type="GO" id="GO:0000155">
    <property type="term" value="F:phosphorelay sensor kinase activity"/>
    <property type="evidence" value="ECO:0007669"/>
    <property type="project" value="UniProtKB-UniRule"/>
</dbReference>
<feature type="transmembrane region" description="Helical" evidence="15">
    <location>
        <begin position="12"/>
        <end position="37"/>
    </location>
</feature>
<dbReference type="InterPro" id="IPR003018">
    <property type="entry name" value="GAF"/>
</dbReference>
<evidence type="ECO:0000256" key="2">
    <source>
        <dbReference type="ARBA" id="ARBA00004429"/>
    </source>
</evidence>
<comment type="caution">
    <text evidence="18">The sequence shown here is derived from an EMBL/GenBank/DDBJ whole genome shotgun (WGS) entry which is preliminary data.</text>
</comment>
<evidence type="ECO:0000256" key="6">
    <source>
        <dbReference type="ARBA" id="ARBA00022679"/>
    </source>
</evidence>
<feature type="domain" description="Histidine kinase" evidence="16">
    <location>
        <begin position="394"/>
        <end position="590"/>
    </location>
</feature>
<feature type="transmembrane region" description="Helical" evidence="15">
    <location>
        <begin position="158"/>
        <end position="177"/>
    </location>
</feature>
<evidence type="ECO:0000256" key="12">
    <source>
        <dbReference type="ARBA" id="ARBA00023012"/>
    </source>
</evidence>
<dbReference type="PANTHER" id="PTHR24421">
    <property type="entry name" value="NITRATE/NITRITE SENSOR PROTEIN NARX-RELATED"/>
    <property type="match status" value="1"/>
</dbReference>
<keyword evidence="10 14" id="KW-0067">ATP-binding</keyword>
<sequence>MLQWFRTSLPARAGLAVILVATLAFASACSAVIIALISEDDAAAMNVAGSLRMTTYRINWQLEAGADDATLDQLAQDMRARLDNRALQHMVAVDSTSPAGREFQQIRSHWQQQLLPALKQRDREAFAEGTEPFMMRIEHFISQLQQQSERRQGWQQSIQGAALLITAVVLLISMFGLHSSVLEPIQDIVRAAERFRAGDLRARVSYRSPDELGQLAQSFNAMANTIEESHRTLADRVAEKTLSLEQANDALALLYRSSSSVASTPLNADRLDELVGDFQQRLPGLRLNLCLKGDIKQPVEHLIAMQGDDNREICTRNNCATCERHQSASGLTFPIRSQGRSLGELSAHYLDGHTPRSWERELIQALADLIGTALSLERQREKDNRLLLFDERTIIARELHDSLAQALSYMKMQVSRLQTLIRRESDPEQLVQVSEELREGLNNAYRQLRELLTTFRLKIHEGGLEQALAETTREFADRGQIQVQFDSEPLAFALSASEQIHLLQITREALSNCVRHAQASHATVQLRQRGDRMTLQIEDNGVGITPAFDIRQHHGMSIMQERARSLNGELHISSLDGQGTRIQLSFCPEFLRQHHEEITQ</sequence>
<gene>
    <name evidence="18" type="ORF">CNQ84_14440</name>
</gene>
<evidence type="ECO:0000256" key="8">
    <source>
        <dbReference type="ARBA" id="ARBA00022741"/>
    </source>
</evidence>
<dbReference type="GO" id="GO:0046983">
    <property type="term" value="F:protein dimerization activity"/>
    <property type="evidence" value="ECO:0007669"/>
    <property type="project" value="UniProtKB-UniRule"/>
</dbReference>
<dbReference type="Gene3D" id="1.20.5.1930">
    <property type="match status" value="1"/>
</dbReference>
<evidence type="ECO:0000256" key="11">
    <source>
        <dbReference type="ARBA" id="ARBA00022989"/>
    </source>
</evidence>
<dbReference type="Gene3D" id="3.30.450.40">
    <property type="match status" value="1"/>
</dbReference>
<dbReference type="EMBL" id="NTMR01000019">
    <property type="protein sequence ID" value="PBK03462.1"/>
    <property type="molecule type" value="Genomic_DNA"/>
</dbReference>
<dbReference type="AlphaFoldDB" id="A0A2A3MFB4"/>
<evidence type="ECO:0000313" key="19">
    <source>
        <dbReference type="Proteomes" id="UP000242313"/>
    </source>
</evidence>
<dbReference type="GO" id="GO:0005886">
    <property type="term" value="C:plasma membrane"/>
    <property type="evidence" value="ECO:0007669"/>
    <property type="project" value="UniProtKB-SubCell"/>
</dbReference>
<organism evidence="18 19">
    <name type="scientific">Pseudomonas abyssi</name>
    <dbReference type="NCBI Taxonomy" id="170540"/>
    <lineage>
        <taxon>Bacteria</taxon>
        <taxon>Pseudomonadati</taxon>
        <taxon>Pseudomonadota</taxon>
        <taxon>Gammaproteobacteria</taxon>
        <taxon>Pseudomonadales</taxon>
        <taxon>Pseudomonadaceae</taxon>
        <taxon>Pseudomonas</taxon>
    </lineage>
</organism>
<dbReference type="CDD" id="cd16917">
    <property type="entry name" value="HATPase_UhpB-NarQ-NarX-like"/>
    <property type="match status" value="1"/>
</dbReference>
<dbReference type="EC" id="2.7.13.3" evidence="14"/>
<dbReference type="Pfam" id="PF00672">
    <property type="entry name" value="HAMP"/>
    <property type="match status" value="1"/>
</dbReference>
<keyword evidence="13 14" id="KW-0472">Membrane</keyword>
<dbReference type="PROSITE" id="PS50885">
    <property type="entry name" value="HAMP"/>
    <property type="match status" value="1"/>
</dbReference>
<dbReference type="CDD" id="cd19408">
    <property type="entry name" value="NarX_NarQ_sensor"/>
    <property type="match status" value="1"/>
</dbReference>
<dbReference type="Pfam" id="PF07730">
    <property type="entry name" value="HisKA_3"/>
    <property type="match status" value="1"/>
</dbReference>
<evidence type="ECO:0000256" key="15">
    <source>
        <dbReference type="SAM" id="Phobius"/>
    </source>
</evidence>
<evidence type="ECO:0000256" key="5">
    <source>
        <dbReference type="ARBA" id="ARBA00022553"/>
    </source>
</evidence>
<protein>
    <recommendedName>
        <fullName evidence="14">Sensor protein</fullName>
        <ecNumber evidence="14">2.7.13.3</ecNumber>
    </recommendedName>
</protein>
<keyword evidence="3 14" id="KW-1003">Cell membrane</keyword>
<dbReference type="PANTHER" id="PTHR24421:SF10">
    <property type="entry name" value="NITRATE_NITRITE SENSOR PROTEIN NARQ"/>
    <property type="match status" value="1"/>
</dbReference>
<dbReference type="Gene3D" id="1.10.8.500">
    <property type="entry name" value="HAMP domain in histidine kinase"/>
    <property type="match status" value="1"/>
</dbReference>
<dbReference type="PROSITE" id="PS50109">
    <property type="entry name" value="HIS_KIN"/>
    <property type="match status" value="1"/>
</dbReference>
<keyword evidence="11 15" id="KW-1133">Transmembrane helix</keyword>
<keyword evidence="8 14" id="KW-0547">Nucleotide-binding</keyword>
<feature type="domain" description="HAMP" evidence="17">
    <location>
        <begin position="179"/>
        <end position="231"/>
    </location>
</feature>
<evidence type="ECO:0000256" key="4">
    <source>
        <dbReference type="ARBA" id="ARBA00022519"/>
    </source>
</evidence>
<dbReference type="PROSITE" id="PS51257">
    <property type="entry name" value="PROKAR_LIPOPROTEIN"/>
    <property type="match status" value="1"/>
</dbReference>
<comment type="catalytic activity">
    <reaction evidence="1 14">
        <text>ATP + protein L-histidine = ADP + protein N-phospho-L-histidine.</text>
        <dbReference type="EC" id="2.7.13.3"/>
    </reaction>
</comment>
<dbReference type="InterPro" id="IPR003660">
    <property type="entry name" value="HAMP_dom"/>
</dbReference>
<dbReference type="SUPFAM" id="SSF158472">
    <property type="entry name" value="HAMP domain-like"/>
    <property type="match status" value="1"/>
</dbReference>
<dbReference type="InterPro" id="IPR029016">
    <property type="entry name" value="GAF-like_dom_sf"/>
</dbReference>
<keyword evidence="12 14" id="KW-0902">Two-component regulatory system</keyword>
<reference evidence="18 19" key="1">
    <citation type="submission" date="2017-09" db="EMBL/GenBank/DDBJ databases">
        <title>Pseudomonas abyssi sp. nov. isolated from Abyssopelagic Water.</title>
        <authorList>
            <person name="Wei Y."/>
        </authorList>
    </citation>
    <scope>NUCLEOTIDE SEQUENCE [LARGE SCALE GENOMIC DNA]</scope>
    <source>
        <strain evidence="18 19">MT5</strain>
    </source>
</reference>
<dbReference type="SMART" id="SM00387">
    <property type="entry name" value="HATPase_c"/>
    <property type="match status" value="1"/>
</dbReference>
<keyword evidence="4 14" id="KW-0997">Cell inner membrane</keyword>
<dbReference type="InterPro" id="IPR042295">
    <property type="entry name" value="NarX-like_N_sf"/>
</dbReference>
<dbReference type="InterPro" id="IPR005467">
    <property type="entry name" value="His_kinase_dom"/>
</dbReference>
<dbReference type="CDD" id="cd06225">
    <property type="entry name" value="HAMP"/>
    <property type="match status" value="1"/>
</dbReference>
<evidence type="ECO:0000256" key="1">
    <source>
        <dbReference type="ARBA" id="ARBA00000085"/>
    </source>
</evidence>
<evidence type="ECO:0000256" key="13">
    <source>
        <dbReference type="ARBA" id="ARBA00023136"/>
    </source>
</evidence>
<dbReference type="InterPro" id="IPR029095">
    <property type="entry name" value="NarX-like_N"/>
</dbReference>